<sequence>MSEPDIIGYGSKAIGTHAIVGKSGSGRAKRRIAPVATHAYNETCVVIAEPRTPASAKPEGLDCLRWSAWLLVSGNKRRFSRGAERFIAGYAHLECGIVVRKAREGERAENDRGRTAGSLFSLLKSNSETEIVNEPERSPRYLKSDYFEMLFCEERMKKSRKLYRDNISSRQIFLTIQWDTITGLFALFSVLLSK</sequence>
<protein>
    <submittedName>
        <fullName evidence="1">Uncharacterized protein</fullName>
    </submittedName>
</protein>
<keyword evidence="2" id="KW-1185">Reference proteome</keyword>
<dbReference type="EMBL" id="JADYXP020000018">
    <property type="protein sequence ID" value="KAL0105805.1"/>
    <property type="molecule type" value="Genomic_DNA"/>
</dbReference>
<accession>A0AAW2ESH6</accession>
<gene>
    <name evidence="1" type="ORF">PUN28_015902</name>
</gene>
<comment type="caution">
    <text evidence="1">The sequence shown here is derived from an EMBL/GenBank/DDBJ whole genome shotgun (WGS) entry which is preliminary data.</text>
</comment>
<reference evidence="1 2" key="1">
    <citation type="submission" date="2023-03" db="EMBL/GenBank/DDBJ databases">
        <title>High recombination rates correlate with genetic variation in Cardiocondyla obscurior ants.</title>
        <authorList>
            <person name="Errbii M."/>
        </authorList>
    </citation>
    <scope>NUCLEOTIDE SEQUENCE [LARGE SCALE GENOMIC DNA]</scope>
    <source>
        <strain evidence="1">Alpha-2009</strain>
        <tissue evidence="1">Whole body</tissue>
    </source>
</reference>
<evidence type="ECO:0000313" key="1">
    <source>
        <dbReference type="EMBL" id="KAL0105805.1"/>
    </source>
</evidence>
<evidence type="ECO:0000313" key="2">
    <source>
        <dbReference type="Proteomes" id="UP001430953"/>
    </source>
</evidence>
<organism evidence="1 2">
    <name type="scientific">Cardiocondyla obscurior</name>
    <dbReference type="NCBI Taxonomy" id="286306"/>
    <lineage>
        <taxon>Eukaryota</taxon>
        <taxon>Metazoa</taxon>
        <taxon>Ecdysozoa</taxon>
        <taxon>Arthropoda</taxon>
        <taxon>Hexapoda</taxon>
        <taxon>Insecta</taxon>
        <taxon>Pterygota</taxon>
        <taxon>Neoptera</taxon>
        <taxon>Endopterygota</taxon>
        <taxon>Hymenoptera</taxon>
        <taxon>Apocrita</taxon>
        <taxon>Aculeata</taxon>
        <taxon>Formicoidea</taxon>
        <taxon>Formicidae</taxon>
        <taxon>Myrmicinae</taxon>
        <taxon>Cardiocondyla</taxon>
    </lineage>
</organism>
<dbReference type="Proteomes" id="UP001430953">
    <property type="component" value="Unassembled WGS sequence"/>
</dbReference>
<proteinExistence type="predicted"/>
<dbReference type="AlphaFoldDB" id="A0AAW2ESH6"/>
<name>A0AAW2ESH6_9HYME</name>